<evidence type="ECO:0000256" key="3">
    <source>
        <dbReference type="ARBA" id="ARBA00022692"/>
    </source>
</evidence>
<dbReference type="Proteomes" id="UP000289784">
    <property type="component" value="Unassembled WGS sequence"/>
</dbReference>
<evidence type="ECO:0000256" key="6">
    <source>
        <dbReference type="SAM" id="Phobius"/>
    </source>
</evidence>
<sequence>MAAGLLLVLWLRLLPVLLSALLVYELVLVVSPLLRARLSNARARALVVALISALVVGLLVAIALGALGLMQQDLGVSLSGWQEQVMSLIAKARQQLPQSWVAFLPATVDELRLVLVEQLHKHAAALQIAGRETLRVLLQILIGLVLGSIVSLTQASRSQHEGPLSQSLLVRCKRLASSFHDIVFAQFRISLLNTLCTAFLLLIVMPLCGVTLPFTKSLIVLTFLAGLMPVIGNLISNTAITIAALSISPLVGVASLAYLIVIHKLEYFLNARIVGSKIRASVWELLIAMLVMEAAFGIPGVIAAPVYYAYLKCELRGENLI</sequence>
<feature type="transmembrane region" description="Helical" evidence="6">
    <location>
        <begin position="282"/>
        <end position="310"/>
    </location>
</feature>
<keyword evidence="8" id="KW-1185">Reference proteome</keyword>
<feature type="transmembrane region" description="Helical" evidence="6">
    <location>
        <begin position="43"/>
        <end position="69"/>
    </location>
</feature>
<dbReference type="Pfam" id="PF01594">
    <property type="entry name" value="AI-2E_transport"/>
    <property type="match status" value="1"/>
</dbReference>
<dbReference type="EMBL" id="SAWZ01000007">
    <property type="protein sequence ID" value="RXR03560.1"/>
    <property type="molecule type" value="Genomic_DNA"/>
</dbReference>
<gene>
    <name evidence="7" type="ORF">EPA99_13445</name>
</gene>
<feature type="transmembrane region" description="Helical" evidence="6">
    <location>
        <begin position="217"/>
        <end position="236"/>
    </location>
</feature>
<organism evidence="7 8">
    <name type="scientific">Pseudoxanthomonas composti</name>
    <dbReference type="NCBI Taxonomy" id="2137479"/>
    <lineage>
        <taxon>Bacteria</taxon>
        <taxon>Pseudomonadati</taxon>
        <taxon>Pseudomonadota</taxon>
        <taxon>Gammaproteobacteria</taxon>
        <taxon>Lysobacterales</taxon>
        <taxon>Lysobacteraceae</taxon>
        <taxon>Pseudoxanthomonas</taxon>
    </lineage>
</organism>
<reference evidence="7 8" key="1">
    <citation type="submission" date="2019-01" db="EMBL/GenBank/DDBJ databases">
        <title>Pseudoxanthomonas composti sp. nov., isolated from compost.</title>
        <authorList>
            <person name="Yang G."/>
        </authorList>
    </citation>
    <scope>NUCLEOTIDE SEQUENCE [LARGE SCALE GENOMIC DNA]</scope>
    <source>
        <strain evidence="7 8">GSS15</strain>
    </source>
</reference>
<evidence type="ECO:0000313" key="8">
    <source>
        <dbReference type="Proteomes" id="UP000289784"/>
    </source>
</evidence>
<feature type="transmembrane region" description="Helical" evidence="6">
    <location>
        <begin position="242"/>
        <end position="261"/>
    </location>
</feature>
<feature type="transmembrane region" description="Helical" evidence="6">
    <location>
        <begin position="183"/>
        <end position="205"/>
    </location>
</feature>
<keyword evidence="5 6" id="KW-0472">Membrane</keyword>
<dbReference type="AlphaFoldDB" id="A0A4Q1JTX7"/>
<evidence type="ECO:0000256" key="4">
    <source>
        <dbReference type="ARBA" id="ARBA00022989"/>
    </source>
</evidence>
<evidence type="ECO:0000256" key="2">
    <source>
        <dbReference type="ARBA" id="ARBA00009773"/>
    </source>
</evidence>
<dbReference type="GO" id="GO:0016020">
    <property type="term" value="C:membrane"/>
    <property type="evidence" value="ECO:0007669"/>
    <property type="project" value="UniProtKB-SubCell"/>
</dbReference>
<protein>
    <submittedName>
        <fullName evidence="7">AI-2E family transporter</fullName>
    </submittedName>
</protein>
<keyword evidence="3 6" id="KW-0812">Transmembrane</keyword>
<accession>A0A4Q1JTX7</accession>
<dbReference type="InterPro" id="IPR002549">
    <property type="entry name" value="AI-2E-like"/>
</dbReference>
<proteinExistence type="inferred from homology"/>
<comment type="similarity">
    <text evidence="2">Belongs to the autoinducer-2 exporter (AI-2E) (TC 2.A.86) family.</text>
</comment>
<evidence type="ECO:0000256" key="1">
    <source>
        <dbReference type="ARBA" id="ARBA00004141"/>
    </source>
</evidence>
<evidence type="ECO:0000313" key="7">
    <source>
        <dbReference type="EMBL" id="RXR03560.1"/>
    </source>
</evidence>
<name>A0A4Q1JTX7_9GAMM</name>
<comment type="subcellular location">
    <subcellularLocation>
        <location evidence="1">Membrane</location>
        <topology evidence="1">Multi-pass membrane protein</topology>
    </subcellularLocation>
</comment>
<dbReference type="OrthoDB" id="8113193at2"/>
<keyword evidence="4 6" id="KW-1133">Transmembrane helix</keyword>
<comment type="caution">
    <text evidence="7">The sequence shown here is derived from an EMBL/GenBank/DDBJ whole genome shotgun (WGS) entry which is preliminary data.</text>
</comment>
<evidence type="ECO:0000256" key="5">
    <source>
        <dbReference type="ARBA" id="ARBA00023136"/>
    </source>
</evidence>